<reference evidence="2" key="3">
    <citation type="submission" date="2025-09" db="UniProtKB">
        <authorList>
            <consortium name="Ensembl"/>
        </authorList>
    </citation>
    <scope>IDENTIFICATION</scope>
</reference>
<keyword evidence="3" id="KW-1185">Reference proteome</keyword>
<dbReference type="EMBL" id="AQIB01091073">
    <property type="status" value="NOT_ANNOTATED_CDS"/>
    <property type="molecule type" value="Genomic_DNA"/>
</dbReference>
<reference evidence="2" key="2">
    <citation type="submission" date="2025-08" db="UniProtKB">
        <authorList>
            <consortium name="Ensembl"/>
        </authorList>
    </citation>
    <scope>IDENTIFICATION</scope>
</reference>
<dbReference type="Proteomes" id="UP000029965">
    <property type="component" value="Chromosome 1"/>
</dbReference>
<evidence type="ECO:0000256" key="1">
    <source>
        <dbReference type="SAM" id="MobiDB-lite"/>
    </source>
</evidence>
<dbReference type="Ensembl" id="ENSCSAT00000000609.1">
    <property type="protein sequence ID" value="ENSCSAP00000015451.1"/>
    <property type="gene ID" value="ENSCSAG00000002594.1"/>
</dbReference>
<feature type="region of interest" description="Disordered" evidence="1">
    <location>
        <begin position="9"/>
        <end position="38"/>
    </location>
</feature>
<feature type="compositionally biased region" description="Basic and acidic residues" evidence="1">
    <location>
        <begin position="9"/>
        <end position="18"/>
    </location>
</feature>
<evidence type="ECO:0000313" key="2">
    <source>
        <dbReference type="Ensembl" id="ENSCSAP00000015451.1"/>
    </source>
</evidence>
<reference evidence="2 3" key="1">
    <citation type="submission" date="2014-03" db="EMBL/GenBank/DDBJ databases">
        <authorList>
            <person name="Warren W."/>
            <person name="Wilson R.K."/>
        </authorList>
    </citation>
    <scope>NUCLEOTIDE SEQUENCE</scope>
</reference>
<proteinExistence type="predicted"/>
<evidence type="ECO:0000313" key="3">
    <source>
        <dbReference type="Proteomes" id="UP000029965"/>
    </source>
</evidence>
<organism evidence="2 3">
    <name type="scientific">Chlorocebus sabaeus</name>
    <name type="common">Green monkey</name>
    <name type="synonym">Simia sabaea</name>
    <dbReference type="NCBI Taxonomy" id="60711"/>
    <lineage>
        <taxon>Eukaryota</taxon>
        <taxon>Metazoa</taxon>
        <taxon>Chordata</taxon>
        <taxon>Craniata</taxon>
        <taxon>Vertebrata</taxon>
        <taxon>Euteleostomi</taxon>
        <taxon>Mammalia</taxon>
        <taxon>Eutheria</taxon>
        <taxon>Euarchontoglires</taxon>
        <taxon>Primates</taxon>
        <taxon>Haplorrhini</taxon>
        <taxon>Catarrhini</taxon>
        <taxon>Cercopithecidae</taxon>
        <taxon>Cercopithecinae</taxon>
        <taxon>Chlorocebus</taxon>
    </lineage>
</organism>
<accession>A0A0D9S3L2</accession>
<protein>
    <submittedName>
        <fullName evidence="2">Uncharacterized protein</fullName>
    </submittedName>
</protein>
<dbReference type="AlphaFoldDB" id="A0A0D9S3L2"/>
<name>A0A0D9S3L2_CHLSB</name>
<dbReference type="Bgee" id="ENSCSAG00000002594">
    <property type="expression patterns" value="Expressed in liver and 7 other cell types or tissues"/>
</dbReference>
<sequence>MVLGCEVRRPERPAECHPPEGPVAGPRPTSKVHFLLSN</sequence>